<keyword evidence="2" id="KW-0732">Signal</keyword>
<reference evidence="4 5" key="1">
    <citation type="submission" date="2020-10" db="EMBL/GenBank/DDBJ databases">
        <title>Complete genome sequence of Corynebacterium massiliense DSM 45435, type strain of Corynebacterium massiliense.</title>
        <authorList>
            <person name="Busche T."/>
            <person name="Kalinowski J."/>
            <person name="Ruckert C."/>
        </authorList>
    </citation>
    <scope>NUCLEOTIDE SEQUENCE [LARGE SCALE GENOMIC DNA]</scope>
    <source>
        <strain evidence="4 5">DSM 45435</strain>
    </source>
</reference>
<gene>
    <name evidence="4" type="primary">phoC</name>
    <name evidence="4" type="ORF">CMASS_07545</name>
</gene>
<dbReference type="RefSeq" id="WP_022863295.1">
    <property type="nucleotide sequence ID" value="NZ_ATVG01000008.1"/>
</dbReference>
<evidence type="ECO:0000259" key="3">
    <source>
        <dbReference type="SMART" id="SM00014"/>
    </source>
</evidence>
<feature type="region of interest" description="Disordered" evidence="1">
    <location>
        <begin position="32"/>
        <end position="65"/>
    </location>
</feature>
<dbReference type="InterPro" id="IPR000326">
    <property type="entry name" value="PAP2/HPO"/>
</dbReference>
<dbReference type="EC" id="3.1.3.2" evidence="4"/>
<dbReference type="GO" id="GO:0003993">
    <property type="term" value="F:acid phosphatase activity"/>
    <property type="evidence" value="ECO:0007669"/>
    <property type="project" value="UniProtKB-EC"/>
</dbReference>
<dbReference type="Gene3D" id="1.20.144.10">
    <property type="entry name" value="Phosphatidic acid phosphatase type 2/haloperoxidase"/>
    <property type="match status" value="1"/>
</dbReference>
<sequence length="419" mass="45164">MQNHRYAASLGGLFATAALAFTAAPATAQSSDLQIPQLEGSATGSSTGPEITQHDGAPTPRPFTSDYLAGFPSDISSYQYGIYVDINKLFFTVRDERADVREENLNKAVEINNAAADNPDLIKRAQIDASADKDGVLPAVSDALGEETGQALRDALAEHRLPKTEYLLGNGYLARAGGLASSQIAEKYIFDYDRPFVVASDKINRYEDGEHDFYGSSPSFPSGHTNQAAWITTLLAYMLPELGPQIISRGGESGFHRVVMGVHYPLDVIGGRMSGQAAAADRLNDPRMRDAIDQAAAELRAELEWRTGKSIEELVAQDSGAQSDADAVGRYSELLDYGFDTIYPEDAPMQVPQAAPVLLAHAYPELSWEQRAEVLRQTAGPAGNPLDWQAEDGSWQRLNLAAAMAADVQVNPDGSVTVN</sequence>
<dbReference type="Proteomes" id="UP001220064">
    <property type="component" value="Chromosome"/>
</dbReference>
<dbReference type="InterPro" id="IPR036938">
    <property type="entry name" value="PAP2/HPO_sf"/>
</dbReference>
<evidence type="ECO:0000256" key="2">
    <source>
        <dbReference type="SAM" id="SignalP"/>
    </source>
</evidence>
<organism evidence="4 5">
    <name type="scientific">Corynebacterium massiliense DSM 45435</name>
    <dbReference type="NCBI Taxonomy" id="1121364"/>
    <lineage>
        <taxon>Bacteria</taxon>
        <taxon>Bacillati</taxon>
        <taxon>Actinomycetota</taxon>
        <taxon>Actinomycetes</taxon>
        <taxon>Mycobacteriales</taxon>
        <taxon>Corynebacteriaceae</taxon>
        <taxon>Corynebacterium</taxon>
    </lineage>
</organism>
<dbReference type="InterPro" id="IPR001011">
    <property type="entry name" value="Acid_Pase_classA_bac"/>
</dbReference>
<feature type="compositionally biased region" description="Polar residues" evidence="1">
    <location>
        <begin position="32"/>
        <end position="50"/>
    </location>
</feature>
<evidence type="ECO:0000313" key="5">
    <source>
        <dbReference type="Proteomes" id="UP001220064"/>
    </source>
</evidence>
<keyword evidence="5" id="KW-1185">Reference proteome</keyword>
<dbReference type="Pfam" id="PF01569">
    <property type="entry name" value="PAP2"/>
    <property type="match status" value="1"/>
</dbReference>
<feature type="signal peptide" evidence="2">
    <location>
        <begin position="1"/>
        <end position="28"/>
    </location>
</feature>
<name>A0ABY7UAG6_9CORY</name>
<feature type="chain" id="PRO_5045387070" evidence="2">
    <location>
        <begin position="29"/>
        <end position="419"/>
    </location>
</feature>
<evidence type="ECO:0000256" key="1">
    <source>
        <dbReference type="SAM" id="MobiDB-lite"/>
    </source>
</evidence>
<accession>A0ABY7UAG6</accession>
<protein>
    <submittedName>
        <fullName evidence="4">Major phosphate-irrepressible acid phosphatase</fullName>
        <ecNumber evidence="4">3.1.3.2</ecNumber>
    </submittedName>
</protein>
<dbReference type="SUPFAM" id="SSF48317">
    <property type="entry name" value="Acid phosphatase/Vanadium-dependent haloperoxidase"/>
    <property type="match status" value="1"/>
</dbReference>
<keyword evidence="4" id="KW-0378">Hydrolase</keyword>
<evidence type="ECO:0000313" key="4">
    <source>
        <dbReference type="EMBL" id="WCZ32939.1"/>
    </source>
</evidence>
<feature type="domain" description="Phosphatidic acid phosphatase type 2/haloperoxidase" evidence="3">
    <location>
        <begin position="170"/>
        <end position="283"/>
    </location>
</feature>
<dbReference type="EMBL" id="CP063189">
    <property type="protein sequence ID" value="WCZ32939.1"/>
    <property type="molecule type" value="Genomic_DNA"/>
</dbReference>
<dbReference type="CDD" id="cd03397">
    <property type="entry name" value="PAP2_acid_phosphatase"/>
    <property type="match status" value="1"/>
</dbReference>
<proteinExistence type="predicted"/>
<dbReference type="SMART" id="SM00014">
    <property type="entry name" value="acidPPc"/>
    <property type="match status" value="1"/>
</dbReference>